<protein>
    <recommendedName>
        <fullName evidence="7 12">Adenine phosphoribosyltransferase</fullName>
        <shortName evidence="12">APRT</shortName>
        <ecNumber evidence="7 12">2.4.2.7</ecNumber>
    </recommendedName>
</protein>
<evidence type="ECO:0000256" key="1">
    <source>
        <dbReference type="ARBA" id="ARBA00000868"/>
    </source>
</evidence>
<dbReference type="PANTHER" id="PTHR32315">
    <property type="entry name" value="ADENINE PHOSPHORIBOSYLTRANSFERASE"/>
    <property type="match status" value="1"/>
</dbReference>
<comment type="similarity">
    <text evidence="5 12">Belongs to the purine/pyrimidine phosphoribosyltransferase family.</text>
</comment>
<dbReference type="UniPathway" id="UPA00588">
    <property type="reaction ID" value="UER00646"/>
</dbReference>
<keyword evidence="10 12" id="KW-0808">Transferase</keyword>
<dbReference type="GO" id="GO:0005737">
    <property type="term" value="C:cytoplasm"/>
    <property type="evidence" value="ECO:0007669"/>
    <property type="project" value="UniProtKB-SubCell"/>
</dbReference>
<dbReference type="STRING" id="169679.CSACC_28690"/>
<dbReference type="CDD" id="cd06223">
    <property type="entry name" value="PRTases_typeI"/>
    <property type="match status" value="1"/>
</dbReference>
<dbReference type="FunFam" id="3.40.50.2020:FF:000004">
    <property type="entry name" value="Adenine phosphoribosyltransferase"/>
    <property type="match status" value="1"/>
</dbReference>
<dbReference type="GO" id="GO:0006168">
    <property type="term" value="P:adenine salvage"/>
    <property type="evidence" value="ECO:0007669"/>
    <property type="project" value="InterPro"/>
</dbReference>
<reference evidence="14 15" key="1">
    <citation type="submission" date="2016-05" db="EMBL/GenBank/DDBJ databases">
        <title>Microbial solvent formation.</title>
        <authorList>
            <person name="Poehlein A."/>
            <person name="Montoya Solano J.D."/>
            <person name="Flitsch S."/>
            <person name="Krabben P."/>
            <person name="Duerre P."/>
            <person name="Daniel R."/>
        </authorList>
    </citation>
    <scope>NUCLEOTIDE SEQUENCE [LARGE SCALE GENOMIC DNA]</scope>
    <source>
        <strain evidence="14 15">L1-8</strain>
    </source>
</reference>
<dbReference type="NCBIfam" id="NF002633">
    <property type="entry name" value="PRK02304.1-2"/>
    <property type="match status" value="1"/>
</dbReference>
<evidence type="ECO:0000256" key="3">
    <source>
        <dbReference type="ARBA" id="ARBA00004496"/>
    </source>
</evidence>
<dbReference type="InterPro" id="IPR050054">
    <property type="entry name" value="UPRTase/APRTase"/>
</dbReference>
<evidence type="ECO:0000256" key="10">
    <source>
        <dbReference type="ARBA" id="ARBA00022679"/>
    </source>
</evidence>
<comment type="pathway">
    <text evidence="4 12">Purine metabolism; AMP biosynthesis via salvage pathway; AMP from adenine: step 1/1.</text>
</comment>
<comment type="function">
    <text evidence="2 12">Catalyzes a salvage reaction resulting in the formation of AMP, that is energically less costly than de novo synthesis.</text>
</comment>
<keyword evidence="8 12" id="KW-0963">Cytoplasm</keyword>
<sequence length="172" mass="18607">MDLKEKIRIVEDFPKKGISFKDITTLIGDGEGLREAIDAIVEHLKDKNIDLIVGPEARGFIFGVPVAYALGIGFVPVRKPGKLPAETISVSYDLEYGQDVLEIHKDAIKPGQRVAIVDDLLATGGTVEAVAKLIEQAGGVVASLDFVTELTELKGKDKLKGYDVLSLVEYDV</sequence>
<dbReference type="InterPro" id="IPR005764">
    <property type="entry name" value="Ade_phspho_trans"/>
</dbReference>
<evidence type="ECO:0000256" key="5">
    <source>
        <dbReference type="ARBA" id="ARBA00008391"/>
    </source>
</evidence>
<dbReference type="Pfam" id="PF00156">
    <property type="entry name" value="Pribosyltran"/>
    <property type="match status" value="1"/>
</dbReference>
<evidence type="ECO:0000256" key="2">
    <source>
        <dbReference type="ARBA" id="ARBA00003968"/>
    </source>
</evidence>
<dbReference type="AlphaFoldDB" id="A0A1S8MYX6"/>
<evidence type="ECO:0000256" key="4">
    <source>
        <dbReference type="ARBA" id="ARBA00004659"/>
    </source>
</evidence>
<evidence type="ECO:0000256" key="7">
    <source>
        <dbReference type="ARBA" id="ARBA00011893"/>
    </source>
</evidence>
<dbReference type="EC" id="2.4.2.7" evidence="7 12"/>
<keyword evidence="9 12" id="KW-0328">Glycosyltransferase</keyword>
<evidence type="ECO:0000256" key="12">
    <source>
        <dbReference type="HAMAP-Rule" id="MF_00004"/>
    </source>
</evidence>
<evidence type="ECO:0000256" key="8">
    <source>
        <dbReference type="ARBA" id="ARBA00022490"/>
    </source>
</evidence>
<dbReference type="SUPFAM" id="SSF53271">
    <property type="entry name" value="PRTase-like"/>
    <property type="match status" value="1"/>
</dbReference>
<comment type="catalytic activity">
    <reaction evidence="1 12">
        <text>AMP + diphosphate = 5-phospho-alpha-D-ribose 1-diphosphate + adenine</text>
        <dbReference type="Rhea" id="RHEA:16609"/>
        <dbReference type="ChEBI" id="CHEBI:16708"/>
        <dbReference type="ChEBI" id="CHEBI:33019"/>
        <dbReference type="ChEBI" id="CHEBI:58017"/>
        <dbReference type="ChEBI" id="CHEBI:456215"/>
        <dbReference type="EC" id="2.4.2.7"/>
    </reaction>
</comment>
<proteinExistence type="inferred from homology"/>
<dbReference type="GO" id="GO:0003999">
    <property type="term" value="F:adenine phosphoribosyltransferase activity"/>
    <property type="evidence" value="ECO:0007669"/>
    <property type="project" value="UniProtKB-UniRule"/>
</dbReference>
<evidence type="ECO:0000256" key="6">
    <source>
        <dbReference type="ARBA" id="ARBA00011738"/>
    </source>
</evidence>
<evidence type="ECO:0000313" key="15">
    <source>
        <dbReference type="Proteomes" id="UP000191154"/>
    </source>
</evidence>
<dbReference type="InterPro" id="IPR000836">
    <property type="entry name" value="PRTase_dom"/>
</dbReference>
<evidence type="ECO:0000256" key="11">
    <source>
        <dbReference type="ARBA" id="ARBA00022726"/>
    </source>
</evidence>
<comment type="subunit">
    <text evidence="6 12">Homodimer.</text>
</comment>
<organism evidence="14 15">
    <name type="scientific">Clostridium saccharobutylicum</name>
    <dbReference type="NCBI Taxonomy" id="169679"/>
    <lineage>
        <taxon>Bacteria</taxon>
        <taxon>Bacillati</taxon>
        <taxon>Bacillota</taxon>
        <taxon>Clostridia</taxon>
        <taxon>Eubacteriales</taxon>
        <taxon>Clostridiaceae</taxon>
        <taxon>Clostridium</taxon>
    </lineage>
</organism>
<gene>
    <name evidence="12 14" type="primary">apt</name>
    <name evidence="14" type="ORF">CLOSAC_36550</name>
</gene>
<dbReference type="GO" id="GO:0006166">
    <property type="term" value="P:purine ribonucleoside salvage"/>
    <property type="evidence" value="ECO:0007669"/>
    <property type="project" value="UniProtKB-UniRule"/>
</dbReference>
<dbReference type="Gene3D" id="3.40.50.2020">
    <property type="match status" value="1"/>
</dbReference>
<dbReference type="InterPro" id="IPR029057">
    <property type="entry name" value="PRTase-like"/>
</dbReference>
<dbReference type="GO" id="GO:0002055">
    <property type="term" value="F:adenine binding"/>
    <property type="evidence" value="ECO:0007669"/>
    <property type="project" value="TreeGrafter"/>
</dbReference>
<dbReference type="EMBL" id="LZYZ01000007">
    <property type="protein sequence ID" value="OOM09374.1"/>
    <property type="molecule type" value="Genomic_DNA"/>
</dbReference>
<dbReference type="NCBIfam" id="TIGR01090">
    <property type="entry name" value="apt"/>
    <property type="match status" value="1"/>
</dbReference>
<evidence type="ECO:0000256" key="9">
    <source>
        <dbReference type="ARBA" id="ARBA00022676"/>
    </source>
</evidence>
<dbReference type="NCBIfam" id="NF002636">
    <property type="entry name" value="PRK02304.1-5"/>
    <property type="match status" value="1"/>
</dbReference>
<keyword evidence="11 12" id="KW-0660">Purine salvage</keyword>
<dbReference type="GO" id="GO:0044209">
    <property type="term" value="P:AMP salvage"/>
    <property type="evidence" value="ECO:0007669"/>
    <property type="project" value="UniProtKB-UniRule"/>
</dbReference>
<name>A0A1S8MYX6_CLOSA</name>
<evidence type="ECO:0000259" key="13">
    <source>
        <dbReference type="Pfam" id="PF00156"/>
    </source>
</evidence>
<dbReference type="NCBIfam" id="NF002634">
    <property type="entry name" value="PRK02304.1-3"/>
    <property type="match status" value="1"/>
</dbReference>
<dbReference type="GO" id="GO:0016208">
    <property type="term" value="F:AMP binding"/>
    <property type="evidence" value="ECO:0007669"/>
    <property type="project" value="TreeGrafter"/>
</dbReference>
<dbReference type="Proteomes" id="UP000191154">
    <property type="component" value="Unassembled WGS sequence"/>
</dbReference>
<evidence type="ECO:0000313" key="14">
    <source>
        <dbReference type="EMBL" id="OOM09374.1"/>
    </source>
</evidence>
<accession>A0A1S8MYX6</accession>
<dbReference type="RefSeq" id="WP_077866684.1">
    <property type="nucleotide sequence ID" value="NZ_LZYZ01000007.1"/>
</dbReference>
<feature type="domain" description="Phosphoribosyltransferase" evidence="13">
    <location>
        <begin position="33"/>
        <end position="139"/>
    </location>
</feature>
<dbReference type="PANTHER" id="PTHR32315:SF3">
    <property type="entry name" value="ADENINE PHOSPHORIBOSYLTRANSFERASE"/>
    <property type="match status" value="1"/>
</dbReference>
<comment type="subcellular location">
    <subcellularLocation>
        <location evidence="3 12">Cytoplasm</location>
    </subcellularLocation>
</comment>
<comment type="caution">
    <text evidence="14">The sequence shown here is derived from an EMBL/GenBank/DDBJ whole genome shotgun (WGS) entry which is preliminary data.</text>
</comment>
<dbReference type="HAMAP" id="MF_00004">
    <property type="entry name" value="Aden_phosphoribosyltr"/>
    <property type="match status" value="1"/>
</dbReference>